<dbReference type="SUPFAM" id="SSF51197">
    <property type="entry name" value="Clavaminate synthase-like"/>
    <property type="match status" value="2"/>
</dbReference>
<dbReference type="InterPro" id="IPR027443">
    <property type="entry name" value="IPNS-like_sf"/>
</dbReference>
<dbReference type="OMA" id="VGQYYPY"/>
<evidence type="ECO:0000256" key="3">
    <source>
        <dbReference type="ARBA" id="ARBA00023002"/>
    </source>
</evidence>
<evidence type="ECO:0000313" key="7">
    <source>
        <dbReference type="EMBL" id="OTF87863.1"/>
    </source>
</evidence>
<evidence type="ECO:0000256" key="5">
    <source>
        <dbReference type="RuleBase" id="RU003682"/>
    </source>
</evidence>
<comment type="similarity">
    <text evidence="1 5">Belongs to the iron/ascorbate-dependent oxidoreductase family.</text>
</comment>
<reference evidence="8" key="1">
    <citation type="journal article" date="2017" name="Nature">
        <title>The sunflower genome provides insights into oil metabolism, flowering and Asterid evolution.</title>
        <authorList>
            <person name="Badouin H."/>
            <person name="Gouzy J."/>
            <person name="Grassa C.J."/>
            <person name="Murat F."/>
            <person name="Staton S.E."/>
            <person name="Cottret L."/>
            <person name="Lelandais-Briere C."/>
            <person name="Owens G.L."/>
            <person name="Carrere S."/>
            <person name="Mayjonade B."/>
            <person name="Legrand L."/>
            <person name="Gill N."/>
            <person name="Kane N.C."/>
            <person name="Bowers J.E."/>
            <person name="Hubner S."/>
            <person name="Bellec A."/>
            <person name="Berard A."/>
            <person name="Berges H."/>
            <person name="Blanchet N."/>
            <person name="Boniface M.C."/>
            <person name="Brunel D."/>
            <person name="Catrice O."/>
            <person name="Chaidir N."/>
            <person name="Claudel C."/>
            <person name="Donnadieu C."/>
            <person name="Faraut T."/>
            <person name="Fievet G."/>
            <person name="Helmstetter N."/>
            <person name="King M."/>
            <person name="Knapp S.J."/>
            <person name="Lai Z."/>
            <person name="Le Paslier M.C."/>
            <person name="Lippi Y."/>
            <person name="Lorenzon L."/>
            <person name="Mandel J.R."/>
            <person name="Marage G."/>
            <person name="Marchand G."/>
            <person name="Marquand E."/>
            <person name="Bret-Mestries E."/>
            <person name="Morien E."/>
            <person name="Nambeesan S."/>
            <person name="Nguyen T."/>
            <person name="Pegot-Espagnet P."/>
            <person name="Pouilly N."/>
            <person name="Raftis F."/>
            <person name="Sallet E."/>
            <person name="Schiex T."/>
            <person name="Thomas J."/>
            <person name="Vandecasteele C."/>
            <person name="Vares D."/>
            <person name="Vear F."/>
            <person name="Vautrin S."/>
            <person name="Crespi M."/>
            <person name="Mangin B."/>
            <person name="Burke J.M."/>
            <person name="Salse J."/>
            <person name="Munos S."/>
            <person name="Vincourt P."/>
            <person name="Rieseberg L.H."/>
            <person name="Langlade N.B."/>
        </authorList>
    </citation>
    <scope>NUCLEOTIDE SEQUENCE [LARGE SCALE GENOMIC DNA]</scope>
    <source>
        <strain evidence="8">cv. SF193</strain>
    </source>
</reference>
<dbReference type="PANTHER" id="PTHR10209:SF751">
    <property type="entry name" value="OS06G0255100 PROTEIN"/>
    <property type="match status" value="1"/>
</dbReference>
<dbReference type="GO" id="GO:0016705">
    <property type="term" value="F:oxidoreductase activity, acting on paired donors, with incorporation or reduction of molecular oxygen"/>
    <property type="evidence" value="ECO:0007669"/>
    <property type="project" value="UniProtKB-ARBA"/>
</dbReference>
<dbReference type="InterPro" id="IPR044861">
    <property type="entry name" value="IPNS-like_FE2OG_OXY"/>
</dbReference>
<evidence type="ECO:0000256" key="2">
    <source>
        <dbReference type="ARBA" id="ARBA00022723"/>
    </source>
</evidence>
<accession>A0A251RTT3</accession>
<proteinExistence type="inferred from homology"/>
<dbReference type="Gene3D" id="2.60.120.330">
    <property type="entry name" value="B-lactam Antibiotic, Isopenicillin N Synthase, Chain"/>
    <property type="match status" value="2"/>
</dbReference>
<keyword evidence="7" id="KW-0223">Dioxygenase</keyword>
<dbReference type="InterPro" id="IPR026992">
    <property type="entry name" value="DIOX_N"/>
</dbReference>
<dbReference type="Pfam" id="PF03171">
    <property type="entry name" value="2OG-FeII_Oxy"/>
    <property type="match status" value="2"/>
</dbReference>
<sequence>MAPVTTEQDYDRLTEVKQFDESKIGVKGLLDSGITTIPRFFHHPPENLPGPKPKNRPRLTIPVIDLSGDRSTVVEQIRQSASTLGFFQIINHSIPVTLIDSAVGSVKEFFEQPNEYKMRFYHREAGKGAAYSTNFDLYQSKAASWRDTLQVRMSPVEPDWNAVPEMCRAALAEWDKAVVGLGEELMLILCDGLGVKSDKLKELSCLEGRACVSHYYPTCPQPELTVGIASHTDPGVLTVLVQNEVGGLLQVKCGDDWADVEAVHGAIIINIGDLLQELSCLEGRACVSHYYPPCPQPDLTVGLTSHTDPGVLTVLVQNEVGGLLQVKCGDEWADVEAVHGAIIINIGDLLQMMSNDEYKSVEHRVLANPAQGARVSIAEFLNPSNREKLYGPFPELISTTNPAVYREFKYDDYMRRFFTKELGKTLTNFYKIDNTKE</sequence>
<evidence type="ECO:0000256" key="1">
    <source>
        <dbReference type="ARBA" id="ARBA00008056"/>
    </source>
</evidence>
<dbReference type="EMBL" id="CM007906">
    <property type="protein sequence ID" value="OTF87863.1"/>
    <property type="molecule type" value="Genomic_DNA"/>
</dbReference>
<protein>
    <submittedName>
        <fullName evidence="7">Putative oxoglutarate/iron-dependent dioxygenase</fullName>
    </submittedName>
</protein>
<dbReference type="AlphaFoldDB" id="A0A251RTT3"/>
<dbReference type="GO" id="GO:0051213">
    <property type="term" value="F:dioxygenase activity"/>
    <property type="evidence" value="ECO:0007669"/>
    <property type="project" value="UniProtKB-KW"/>
</dbReference>
<dbReference type="Pfam" id="PF14226">
    <property type="entry name" value="DIOX_N"/>
    <property type="match status" value="1"/>
</dbReference>
<dbReference type="InterPro" id="IPR005123">
    <property type="entry name" value="Oxoglu/Fe-dep_dioxygenase_dom"/>
</dbReference>
<dbReference type="GO" id="GO:0046872">
    <property type="term" value="F:metal ion binding"/>
    <property type="evidence" value="ECO:0007669"/>
    <property type="project" value="UniProtKB-KW"/>
</dbReference>
<evidence type="ECO:0000313" key="8">
    <source>
        <dbReference type="Proteomes" id="UP000215914"/>
    </source>
</evidence>
<dbReference type="FunFam" id="2.60.120.330:FF:000026">
    <property type="entry name" value="DIBOA-glucoside dioxygenase BX6"/>
    <property type="match status" value="1"/>
</dbReference>
<keyword evidence="3 5" id="KW-0560">Oxidoreductase</keyword>
<gene>
    <name evidence="7" type="ORF">HannXRQ_Chr17g0566651</name>
</gene>
<organism evidence="7 8">
    <name type="scientific">Helianthus annuus</name>
    <name type="common">Common sunflower</name>
    <dbReference type="NCBI Taxonomy" id="4232"/>
    <lineage>
        <taxon>Eukaryota</taxon>
        <taxon>Viridiplantae</taxon>
        <taxon>Streptophyta</taxon>
        <taxon>Embryophyta</taxon>
        <taxon>Tracheophyta</taxon>
        <taxon>Spermatophyta</taxon>
        <taxon>Magnoliopsida</taxon>
        <taxon>eudicotyledons</taxon>
        <taxon>Gunneridae</taxon>
        <taxon>Pentapetalae</taxon>
        <taxon>asterids</taxon>
        <taxon>campanulids</taxon>
        <taxon>Asterales</taxon>
        <taxon>Asteraceae</taxon>
        <taxon>Asteroideae</taxon>
        <taxon>Heliantheae alliance</taxon>
        <taxon>Heliantheae</taxon>
        <taxon>Helianthus</taxon>
    </lineage>
</organism>
<evidence type="ECO:0000259" key="6">
    <source>
        <dbReference type="PROSITE" id="PS51471"/>
    </source>
</evidence>
<dbReference type="InParanoid" id="A0A251RTT3"/>
<keyword evidence="2 5" id="KW-0479">Metal-binding</keyword>
<keyword evidence="4 5" id="KW-0408">Iron</keyword>
<dbReference type="PANTHER" id="PTHR10209">
    <property type="entry name" value="OXIDOREDUCTASE, 2OG-FE II OXYGENASE FAMILY PROTEIN"/>
    <property type="match status" value="1"/>
</dbReference>
<keyword evidence="8" id="KW-1185">Reference proteome</keyword>
<feature type="domain" description="Fe2OG dioxygenase" evidence="6">
    <location>
        <begin position="276"/>
        <end position="383"/>
    </location>
</feature>
<evidence type="ECO:0000256" key="4">
    <source>
        <dbReference type="ARBA" id="ARBA00023004"/>
    </source>
</evidence>
<name>A0A251RTT3_HELAN</name>
<dbReference type="PROSITE" id="PS51471">
    <property type="entry name" value="FE2OG_OXY"/>
    <property type="match status" value="1"/>
</dbReference>
<dbReference type="STRING" id="4232.A0A251RTT3"/>
<dbReference type="Proteomes" id="UP000215914">
    <property type="component" value="Chromosome 17"/>
</dbReference>